<feature type="compositionally biased region" description="Low complexity" evidence="1">
    <location>
        <begin position="160"/>
        <end position="172"/>
    </location>
</feature>
<dbReference type="EMBL" id="ANIZ01001596">
    <property type="protein sequence ID" value="ETI46265.1"/>
    <property type="molecule type" value="Genomic_DNA"/>
</dbReference>
<evidence type="ECO:0000256" key="1">
    <source>
        <dbReference type="SAM" id="MobiDB-lite"/>
    </source>
</evidence>
<reference evidence="2 3" key="1">
    <citation type="submission" date="2013-11" db="EMBL/GenBank/DDBJ databases">
        <title>The Genome Sequence of Phytophthora parasitica P1569.</title>
        <authorList>
            <consortium name="The Broad Institute Genomics Platform"/>
            <person name="Russ C."/>
            <person name="Tyler B."/>
            <person name="Panabieres F."/>
            <person name="Shan W."/>
            <person name="Tripathy S."/>
            <person name="Grunwald N."/>
            <person name="Machado M."/>
            <person name="Johnson C.S."/>
            <person name="Arredondo F."/>
            <person name="Hong C."/>
            <person name="Coffey M."/>
            <person name="Young S.K."/>
            <person name="Zeng Q."/>
            <person name="Gargeya S."/>
            <person name="Fitzgerald M."/>
            <person name="Abouelleil A."/>
            <person name="Alvarado L."/>
            <person name="Chapman S.B."/>
            <person name="Gainer-Dewar J."/>
            <person name="Goldberg J."/>
            <person name="Griggs A."/>
            <person name="Gujja S."/>
            <person name="Hansen M."/>
            <person name="Howarth C."/>
            <person name="Imamovic A."/>
            <person name="Ireland A."/>
            <person name="Larimer J."/>
            <person name="McCowan C."/>
            <person name="Murphy C."/>
            <person name="Pearson M."/>
            <person name="Poon T.W."/>
            <person name="Priest M."/>
            <person name="Roberts A."/>
            <person name="Saif S."/>
            <person name="Shea T."/>
            <person name="Sykes S."/>
            <person name="Wortman J."/>
            <person name="Nusbaum C."/>
            <person name="Birren B."/>
        </authorList>
    </citation>
    <scope>NUCLEOTIDE SEQUENCE [LARGE SCALE GENOMIC DNA]</scope>
    <source>
        <strain evidence="2 3">P1569</strain>
    </source>
</reference>
<keyword evidence="3" id="KW-1185">Reference proteome</keyword>
<feature type="region of interest" description="Disordered" evidence="1">
    <location>
        <begin position="100"/>
        <end position="119"/>
    </location>
</feature>
<organism evidence="2 3">
    <name type="scientific">Phytophthora nicotianae P1569</name>
    <dbReference type="NCBI Taxonomy" id="1317065"/>
    <lineage>
        <taxon>Eukaryota</taxon>
        <taxon>Sar</taxon>
        <taxon>Stramenopiles</taxon>
        <taxon>Oomycota</taxon>
        <taxon>Peronosporomycetes</taxon>
        <taxon>Peronosporales</taxon>
        <taxon>Peronosporaceae</taxon>
        <taxon>Phytophthora</taxon>
    </lineage>
</organism>
<name>V9F405_PHYNI</name>
<sequence length="172" mass="18668">MANETGDDVTPSNDRVLSEAGDGAAVLRQQAPVGDAKEEMAYGDERAGVGGMASNRECDDGRDLLVARGYAGAGVMDQAEVAEVVEAQLREWRKIYEHETVDGAGQQTTGRDDDGGTPRCIEAVMATELRRRDEERARVLAVKARDEERERMRAEEGKGSVRSVSSVRKLAD</sequence>
<protein>
    <submittedName>
        <fullName evidence="2">Uncharacterized protein</fullName>
    </submittedName>
</protein>
<feature type="region of interest" description="Disordered" evidence="1">
    <location>
        <begin position="144"/>
        <end position="172"/>
    </location>
</feature>
<feature type="compositionally biased region" description="Basic and acidic residues" evidence="1">
    <location>
        <begin position="144"/>
        <end position="159"/>
    </location>
</feature>
<dbReference type="AlphaFoldDB" id="V9F405"/>
<feature type="region of interest" description="Disordered" evidence="1">
    <location>
        <begin position="1"/>
        <end position="42"/>
    </location>
</feature>
<gene>
    <name evidence="2" type="ORF">F443_09328</name>
</gene>
<dbReference type="HOGENOM" id="CLU_1558294_0_0_1"/>
<evidence type="ECO:0000313" key="3">
    <source>
        <dbReference type="Proteomes" id="UP000018721"/>
    </source>
</evidence>
<accession>V9F405</accession>
<proteinExistence type="predicted"/>
<comment type="caution">
    <text evidence="2">The sequence shown here is derived from an EMBL/GenBank/DDBJ whole genome shotgun (WGS) entry which is preliminary data.</text>
</comment>
<evidence type="ECO:0000313" key="2">
    <source>
        <dbReference type="EMBL" id="ETI46265.1"/>
    </source>
</evidence>
<dbReference type="Proteomes" id="UP000018721">
    <property type="component" value="Unassembled WGS sequence"/>
</dbReference>